<evidence type="ECO:0000256" key="3">
    <source>
        <dbReference type="ARBA" id="ARBA00023049"/>
    </source>
</evidence>
<evidence type="ECO:0000256" key="1">
    <source>
        <dbReference type="ARBA" id="ARBA00001947"/>
    </source>
</evidence>
<evidence type="ECO:0000259" key="6">
    <source>
        <dbReference type="Pfam" id="PF00675"/>
    </source>
</evidence>
<organism evidence="8 9">
    <name type="scientific">Aureimonas altamirensis DSM 21988</name>
    <dbReference type="NCBI Taxonomy" id="1121026"/>
    <lineage>
        <taxon>Bacteria</taxon>
        <taxon>Pseudomonadati</taxon>
        <taxon>Pseudomonadota</taxon>
        <taxon>Alphaproteobacteria</taxon>
        <taxon>Hyphomicrobiales</taxon>
        <taxon>Aurantimonadaceae</taxon>
        <taxon>Aureimonas</taxon>
    </lineage>
</organism>
<keyword evidence="9" id="KW-1185">Reference proteome</keyword>
<evidence type="ECO:0000313" key="8">
    <source>
        <dbReference type="EMBL" id="SHJ18715.1"/>
    </source>
</evidence>
<dbReference type="InterPro" id="IPR001431">
    <property type="entry name" value="Pept_M16_Zn_BS"/>
</dbReference>
<dbReference type="Pfam" id="PF00675">
    <property type="entry name" value="Peptidase_M16"/>
    <property type="match status" value="1"/>
</dbReference>
<proteinExistence type="inferred from homology"/>
<feature type="domain" description="Peptidase M16 C-terminal" evidence="7">
    <location>
        <begin position="231"/>
        <end position="414"/>
    </location>
</feature>
<sequence length="507" mass="54250">MIARAIHSSPSGSARLKRLLLVSTMAFGLSAGLVPASFAQTPAQDAPAATSTVEEAVAKAEAMRPDIESFMLDNGLQVVVIPDHRAPVVTQMVWYKIGSADEPPGQSGIAHFLEHLMFKGTKTHPAGEFSAAVSDIGGEENAFTSYDYTAYFQQVPVSALEQMMEFESDRMANLVLDDAAVLPERDVILEERRMRVDNDPGSQLAEAMGATLFVNSPYGTPIIGWQSEMEKLSRDDAIAFYDRYYTPNNATLIVAGDVTGDEVRALAEKTFGQVARRADPGPRDRPQEPKALTERTVTLRDARVTQPSVQTAYVVPSERTAEGRQSEALDILADVLGGGSTSRLYRALVIDNPIAAGAGAYYQGDSLMEGQFITYGTPRGAADVETLKAAIDAELEKIVTDGITAEELAAAKNRVRNALIYQRDSQTSLARRYGVALSTGRTVEDVESWPERIEAVTVDDVQAVARDYLSGIGAVTGYLLPAADAGQSSDAPAAATPPAGPATDIEG</sequence>
<evidence type="ECO:0000256" key="4">
    <source>
        <dbReference type="RuleBase" id="RU004447"/>
    </source>
</evidence>
<keyword evidence="3" id="KW-0482">Metalloprotease</keyword>
<evidence type="ECO:0000313" key="9">
    <source>
        <dbReference type="Proteomes" id="UP000184290"/>
    </source>
</evidence>
<evidence type="ECO:0000256" key="5">
    <source>
        <dbReference type="SAM" id="MobiDB-lite"/>
    </source>
</evidence>
<evidence type="ECO:0000256" key="2">
    <source>
        <dbReference type="ARBA" id="ARBA00007261"/>
    </source>
</evidence>
<dbReference type="EMBL" id="FQZC01000002">
    <property type="protein sequence ID" value="SHJ18715.1"/>
    <property type="molecule type" value="Genomic_DNA"/>
</dbReference>
<feature type="region of interest" description="Disordered" evidence="5">
    <location>
        <begin position="486"/>
        <end position="507"/>
    </location>
</feature>
<dbReference type="InterPro" id="IPR007863">
    <property type="entry name" value="Peptidase_M16_C"/>
</dbReference>
<keyword evidence="8" id="KW-0645">Protease</keyword>
<dbReference type="Pfam" id="PF05193">
    <property type="entry name" value="Peptidase_M16_C"/>
    <property type="match status" value="1"/>
</dbReference>
<dbReference type="Proteomes" id="UP000184290">
    <property type="component" value="Unassembled WGS sequence"/>
</dbReference>
<feature type="domain" description="Peptidase M16 N-terminal" evidence="6">
    <location>
        <begin position="78"/>
        <end position="223"/>
    </location>
</feature>
<dbReference type="PANTHER" id="PTHR11851:SF49">
    <property type="entry name" value="MITOCHONDRIAL-PROCESSING PEPTIDASE SUBUNIT ALPHA"/>
    <property type="match status" value="1"/>
</dbReference>
<keyword evidence="3" id="KW-0378">Hydrolase</keyword>
<evidence type="ECO:0000259" key="7">
    <source>
        <dbReference type="Pfam" id="PF05193"/>
    </source>
</evidence>
<comment type="cofactor">
    <cofactor evidence="1">
        <name>Zn(2+)</name>
        <dbReference type="ChEBI" id="CHEBI:29105"/>
    </cofactor>
</comment>
<dbReference type="InterPro" id="IPR050361">
    <property type="entry name" value="MPP/UQCRC_Complex"/>
</dbReference>
<name>A0ABY1IHS4_9HYPH</name>
<dbReference type="GO" id="GO:0006508">
    <property type="term" value="P:proteolysis"/>
    <property type="evidence" value="ECO:0007669"/>
    <property type="project" value="UniProtKB-KW"/>
</dbReference>
<reference evidence="8 9" key="1">
    <citation type="submission" date="2016-11" db="EMBL/GenBank/DDBJ databases">
        <authorList>
            <person name="Varghese N."/>
            <person name="Submissions S."/>
        </authorList>
    </citation>
    <scope>NUCLEOTIDE SEQUENCE [LARGE SCALE GENOMIC DNA]</scope>
    <source>
        <strain evidence="8 9">DSM 21988</strain>
    </source>
</reference>
<dbReference type="InterPro" id="IPR011765">
    <property type="entry name" value="Pept_M16_N"/>
</dbReference>
<dbReference type="PROSITE" id="PS00143">
    <property type="entry name" value="INSULINASE"/>
    <property type="match status" value="1"/>
</dbReference>
<dbReference type="InterPro" id="IPR011249">
    <property type="entry name" value="Metalloenz_LuxS/M16"/>
</dbReference>
<dbReference type="GO" id="GO:0008233">
    <property type="term" value="F:peptidase activity"/>
    <property type="evidence" value="ECO:0007669"/>
    <property type="project" value="UniProtKB-KW"/>
</dbReference>
<gene>
    <name evidence="8" type="ORF">SAMN02745911_1951</name>
</gene>
<dbReference type="PANTHER" id="PTHR11851">
    <property type="entry name" value="METALLOPROTEASE"/>
    <property type="match status" value="1"/>
</dbReference>
<feature type="compositionally biased region" description="Low complexity" evidence="5">
    <location>
        <begin position="491"/>
        <end position="507"/>
    </location>
</feature>
<comment type="caution">
    <text evidence="8">The sequence shown here is derived from an EMBL/GenBank/DDBJ whole genome shotgun (WGS) entry which is preliminary data.</text>
</comment>
<dbReference type="SUPFAM" id="SSF63411">
    <property type="entry name" value="LuxS/MPP-like metallohydrolase"/>
    <property type="match status" value="2"/>
</dbReference>
<dbReference type="Gene3D" id="3.30.830.10">
    <property type="entry name" value="Metalloenzyme, LuxS/M16 peptidase-like"/>
    <property type="match status" value="2"/>
</dbReference>
<comment type="similarity">
    <text evidence="2 4">Belongs to the peptidase M16 family.</text>
</comment>
<accession>A0ABY1IHS4</accession>
<protein>
    <submittedName>
        <fullName evidence="8">Zinc protease</fullName>
    </submittedName>
</protein>